<dbReference type="InterPro" id="IPR000298">
    <property type="entry name" value="Cyt_c_oxidase-like_su3"/>
</dbReference>
<keyword evidence="3 6" id="KW-0812">Transmembrane</keyword>
<keyword evidence="5 7" id="KW-0472">Membrane</keyword>
<comment type="similarity">
    <text evidence="2 6">Belongs to the cytochrome c oxidase subunit 3 family.</text>
</comment>
<sequence>MMNTELPHLRNLSEEPKPTFSFHPKKFMLWLGIASITMSFAGWTSAYLVRRAEGNWLEFEIPAIFWYSTGVLLVSSIFMHLSLRAAKKDKFGQLKTAISITFALGLVFLYLQILGFYELVSQDLYLVGNPSVSFFDVLIFIHGVHVISGLIVLIVSFVSAWRMKIHAKKLDRLEMAALYWHFLDGLWLYLFVFLLNFR</sequence>
<feature type="domain" description="Heme-copper oxidase subunit III family profile" evidence="8">
    <location>
        <begin position="26"/>
        <end position="198"/>
    </location>
</feature>
<evidence type="ECO:0000256" key="3">
    <source>
        <dbReference type="ARBA" id="ARBA00022692"/>
    </source>
</evidence>
<dbReference type="PANTHER" id="PTHR11403:SF10">
    <property type="entry name" value="CYTOCHROME C OXIDASE"/>
    <property type="match status" value="1"/>
</dbReference>
<feature type="transmembrane region" description="Helical" evidence="7">
    <location>
        <begin position="64"/>
        <end position="85"/>
    </location>
</feature>
<feature type="transmembrane region" description="Helical" evidence="7">
    <location>
        <begin position="97"/>
        <end position="117"/>
    </location>
</feature>
<keyword evidence="4 7" id="KW-1133">Transmembrane helix</keyword>
<dbReference type="STRING" id="563176.SAMN04488090_4134"/>
<evidence type="ECO:0000256" key="4">
    <source>
        <dbReference type="ARBA" id="ARBA00022989"/>
    </source>
</evidence>
<dbReference type="GO" id="GO:0005886">
    <property type="term" value="C:plasma membrane"/>
    <property type="evidence" value="ECO:0007669"/>
    <property type="project" value="UniProtKB-SubCell"/>
</dbReference>
<dbReference type="PROSITE" id="PS50253">
    <property type="entry name" value="COX3"/>
    <property type="match status" value="1"/>
</dbReference>
<feature type="transmembrane region" description="Helical" evidence="7">
    <location>
        <begin position="178"/>
        <end position="197"/>
    </location>
</feature>
<feature type="transmembrane region" description="Helical" evidence="7">
    <location>
        <begin position="137"/>
        <end position="158"/>
    </location>
</feature>
<evidence type="ECO:0000259" key="8">
    <source>
        <dbReference type="PROSITE" id="PS50253"/>
    </source>
</evidence>
<evidence type="ECO:0000256" key="1">
    <source>
        <dbReference type="ARBA" id="ARBA00004141"/>
    </source>
</evidence>
<dbReference type="AlphaFoldDB" id="A0A1G9VJD5"/>
<evidence type="ECO:0000256" key="5">
    <source>
        <dbReference type="ARBA" id="ARBA00023136"/>
    </source>
</evidence>
<keyword evidence="10" id="KW-1185">Reference proteome</keyword>
<reference evidence="9 10" key="1">
    <citation type="submission" date="2016-10" db="EMBL/GenBank/DDBJ databases">
        <authorList>
            <person name="de Groot N.N."/>
        </authorList>
    </citation>
    <scope>NUCLEOTIDE SEQUENCE [LARGE SCALE GENOMIC DNA]</scope>
    <source>
        <strain evidence="9 10">DSM 21668</strain>
    </source>
</reference>
<dbReference type="GO" id="GO:0019646">
    <property type="term" value="P:aerobic electron transport chain"/>
    <property type="evidence" value="ECO:0007669"/>
    <property type="project" value="InterPro"/>
</dbReference>
<evidence type="ECO:0000313" key="10">
    <source>
        <dbReference type="Proteomes" id="UP000198901"/>
    </source>
</evidence>
<dbReference type="SUPFAM" id="SSF81452">
    <property type="entry name" value="Cytochrome c oxidase subunit III-like"/>
    <property type="match status" value="1"/>
</dbReference>
<dbReference type="InterPro" id="IPR024791">
    <property type="entry name" value="Cyt_c/ubiquinol_Oxase_su3"/>
</dbReference>
<dbReference type="PANTHER" id="PTHR11403">
    <property type="entry name" value="CYTOCHROME C OXIDASE SUBUNIT III"/>
    <property type="match status" value="1"/>
</dbReference>
<evidence type="ECO:0000256" key="6">
    <source>
        <dbReference type="RuleBase" id="RU003376"/>
    </source>
</evidence>
<name>A0A1G9VJD5_9BACT</name>
<evidence type="ECO:0000313" key="9">
    <source>
        <dbReference type="EMBL" id="SDM72304.1"/>
    </source>
</evidence>
<dbReference type="InterPro" id="IPR035973">
    <property type="entry name" value="Cyt_c_oxidase_su3-like_sf"/>
</dbReference>
<accession>A0A1G9VJD5</accession>
<proteinExistence type="inferred from homology"/>
<evidence type="ECO:0000256" key="7">
    <source>
        <dbReference type="SAM" id="Phobius"/>
    </source>
</evidence>
<dbReference type="Gene3D" id="1.20.120.80">
    <property type="entry name" value="Cytochrome c oxidase, subunit III, four-helix bundle"/>
    <property type="match status" value="1"/>
</dbReference>
<dbReference type="Proteomes" id="UP000198901">
    <property type="component" value="Unassembled WGS sequence"/>
</dbReference>
<comment type="subcellular location">
    <subcellularLocation>
        <location evidence="6">Cell membrane</location>
        <topology evidence="6">Multi-pass membrane protein</topology>
    </subcellularLocation>
    <subcellularLocation>
        <location evidence="1">Membrane</location>
        <topology evidence="1">Multi-pass membrane protein</topology>
    </subcellularLocation>
</comment>
<protein>
    <submittedName>
        <fullName evidence="9">Cytochrome c oxidase subunit 3</fullName>
    </submittedName>
</protein>
<dbReference type="GO" id="GO:0004129">
    <property type="term" value="F:cytochrome-c oxidase activity"/>
    <property type="evidence" value="ECO:0007669"/>
    <property type="project" value="InterPro"/>
</dbReference>
<feature type="transmembrane region" description="Helical" evidence="7">
    <location>
        <begin position="27"/>
        <end position="49"/>
    </location>
</feature>
<dbReference type="InterPro" id="IPR013833">
    <property type="entry name" value="Cyt_c_oxidase_su3_a-hlx"/>
</dbReference>
<gene>
    <name evidence="9" type="ORF">SAMN04488090_4134</name>
</gene>
<organism evidence="9 10">
    <name type="scientific">Siphonobacter aquaeclarae</name>
    <dbReference type="NCBI Taxonomy" id="563176"/>
    <lineage>
        <taxon>Bacteria</taxon>
        <taxon>Pseudomonadati</taxon>
        <taxon>Bacteroidota</taxon>
        <taxon>Cytophagia</taxon>
        <taxon>Cytophagales</taxon>
        <taxon>Cytophagaceae</taxon>
        <taxon>Siphonobacter</taxon>
    </lineage>
</organism>
<dbReference type="EMBL" id="FNGS01000008">
    <property type="protein sequence ID" value="SDM72304.1"/>
    <property type="molecule type" value="Genomic_DNA"/>
</dbReference>
<evidence type="ECO:0000256" key="2">
    <source>
        <dbReference type="ARBA" id="ARBA00010581"/>
    </source>
</evidence>
<dbReference type="Pfam" id="PF00510">
    <property type="entry name" value="COX3"/>
    <property type="match status" value="1"/>
</dbReference>